<organism evidence="1 2">
    <name type="scientific">Peribacillus simplex</name>
    <dbReference type="NCBI Taxonomy" id="1478"/>
    <lineage>
        <taxon>Bacteria</taxon>
        <taxon>Bacillati</taxon>
        <taxon>Bacillota</taxon>
        <taxon>Bacilli</taxon>
        <taxon>Bacillales</taxon>
        <taxon>Bacillaceae</taxon>
        <taxon>Peribacillus</taxon>
    </lineage>
</organism>
<sequence>MKKRNVKSIQGRQVVPNPIGPECIRVTKVYDWVVLTNRDRNKVQIPEECFAAIEDARHDGNTITATCSEVVGTRSCDFIGAIPANIPTVPGAQIVSLAFHVHIRVQFFCNGDPIPGCNFVVPVSFMDEVILCFPEGTEINCNIFDVQCTVVLNQMLGDMVVLDVTMCKDVQVEAEVKLEVEAKFCGPRPVIPIEEDGFICPTPRFPQQCPTFFPTLNCDCQGSADFTGEATISVTEGGIGGLTTGQLDLTALVCDQCTLSGSRIQVTFLDTLGPTPIGTPDADIDQSFTFTASDFNQPVCDLASGTLTVTGTGTITPAGGLPENAGFTLILTDLDPAGDTAMLTINGSSTVVIISLTEGANPGLEVEVGDCDRFPV</sequence>
<name>A0A9W4L7Z4_9BACI</name>
<dbReference type="EMBL" id="CAKKMG010000128">
    <property type="protein sequence ID" value="CAH0308983.1"/>
    <property type="molecule type" value="Genomic_DNA"/>
</dbReference>
<proteinExistence type="predicted"/>
<protein>
    <submittedName>
        <fullName evidence="1">Uncharacterized protein</fullName>
    </submittedName>
</protein>
<evidence type="ECO:0000313" key="1">
    <source>
        <dbReference type="EMBL" id="CAH0308983.1"/>
    </source>
</evidence>
<gene>
    <name evidence="1" type="ORF">SRABI133_04857</name>
</gene>
<reference evidence="1" key="1">
    <citation type="submission" date="2021-11" db="EMBL/GenBank/DDBJ databases">
        <authorList>
            <person name="Bulgarelli D."/>
        </authorList>
    </citation>
    <scope>NUCLEOTIDE SEQUENCE</scope>
    <source>
        <strain evidence="1">Bi133</strain>
    </source>
</reference>
<evidence type="ECO:0000313" key="2">
    <source>
        <dbReference type="Proteomes" id="UP000789326"/>
    </source>
</evidence>
<dbReference type="AlphaFoldDB" id="A0A9W4L7Z4"/>
<comment type="caution">
    <text evidence="1">The sequence shown here is derived from an EMBL/GenBank/DDBJ whole genome shotgun (WGS) entry which is preliminary data.</text>
</comment>
<dbReference type="RefSeq" id="WP_230304009.1">
    <property type="nucleotide sequence ID" value="NZ_CAKKMG010000128.1"/>
</dbReference>
<accession>A0A9W4L7Z4</accession>
<dbReference type="Proteomes" id="UP000789326">
    <property type="component" value="Unassembled WGS sequence"/>
</dbReference>